<keyword evidence="3" id="KW-0449">Lipoprotein</keyword>
<dbReference type="STRING" id="247633.GP2143_08584"/>
<dbReference type="AlphaFoldDB" id="A0YCS4"/>
<protein>
    <submittedName>
        <fullName evidence="3">VacJ lipoprotein</fullName>
    </submittedName>
</protein>
<dbReference type="GO" id="GO:0016020">
    <property type="term" value="C:membrane"/>
    <property type="evidence" value="ECO:0007669"/>
    <property type="project" value="InterPro"/>
</dbReference>
<dbReference type="eggNOG" id="COG2853">
    <property type="taxonomic scope" value="Bacteria"/>
</dbReference>
<keyword evidence="2" id="KW-0732">Signal</keyword>
<accession>A0YCS4</accession>
<proteinExistence type="inferred from homology"/>
<dbReference type="PANTHER" id="PTHR30035">
    <property type="entry name" value="LIPOPROTEIN VACJ-RELATED"/>
    <property type="match status" value="1"/>
</dbReference>
<comment type="similarity">
    <text evidence="1">Belongs to the MlaA family.</text>
</comment>
<dbReference type="EMBL" id="AAVT01000003">
    <property type="protein sequence ID" value="EAW31593.1"/>
    <property type="molecule type" value="Genomic_DNA"/>
</dbReference>
<organism evidence="3 4">
    <name type="scientific">marine gamma proteobacterium HTCC2143</name>
    <dbReference type="NCBI Taxonomy" id="247633"/>
    <lineage>
        <taxon>Bacteria</taxon>
        <taxon>Pseudomonadati</taxon>
        <taxon>Pseudomonadota</taxon>
        <taxon>Gammaproteobacteria</taxon>
        <taxon>Cellvibrionales</taxon>
        <taxon>Spongiibacteraceae</taxon>
        <taxon>BD1-7 clade</taxon>
    </lineage>
</organism>
<reference evidence="3 4" key="1">
    <citation type="journal article" date="2010" name="J. Bacteriol.">
        <title>Genome sequence of the oligotrophic marine Gammaproteobacterium HTCC2143, isolated from the Oregon Coast.</title>
        <authorList>
            <person name="Oh H.M."/>
            <person name="Kang I."/>
            <person name="Ferriera S."/>
            <person name="Giovannoni S.J."/>
            <person name="Cho J.C."/>
        </authorList>
    </citation>
    <scope>NUCLEOTIDE SEQUENCE [LARGE SCALE GENOMIC DNA]</scope>
    <source>
        <strain evidence="3 4">HTCC2143</strain>
    </source>
</reference>
<gene>
    <name evidence="3" type="ORF">GP2143_08584</name>
</gene>
<evidence type="ECO:0000313" key="4">
    <source>
        <dbReference type="Proteomes" id="UP000004931"/>
    </source>
</evidence>
<dbReference type="InterPro" id="IPR007428">
    <property type="entry name" value="MlaA"/>
</dbReference>
<comment type="caution">
    <text evidence="3">The sequence shown here is derived from an EMBL/GenBank/DDBJ whole genome shotgun (WGS) entry which is preliminary data.</text>
</comment>
<evidence type="ECO:0000256" key="1">
    <source>
        <dbReference type="ARBA" id="ARBA00010634"/>
    </source>
</evidence>
<evidence type="ECO:0000313" key="3">
    <source>
        <dbReference type="EMBL" id="EAW31593.1"/>
    </source>
</evidence>
<dbReference type="Pfam" id="PF04333">
    <property type="entry name" value="MlaA"/>
    <property type="match status" value="1"/>
</dbReference>
<dbReference type="PRINTS" id="PR01805">
    <property type="entry name" value="VACJLIPOPROT"/>
</dbReference>
<dbReference type="GO" id="GO:0120010">
    <property type="term" value="P:intermembrane phospholipid transfer"/>
    <property type="evidence" value="ECO:0007669"/>
    <property type="project" value="TreeGrafter"/>
</dbReference>
<name>A0YCS4_9GAMM</name>
<dbReference type="Proteomes" id="UP000004931">
    <property type="component" value="Unassembled WGS sequence"/>
</dbReference>
<keyword evidence="4" id="KW-1185">Reference proteome</keyword>
<evidence type="ECO:0000256" key="2">
    <source>
        <dbReference type="ARBA" id="ARBA00022729"/>
    </source>
</evidence>
<dbReference type="OrthoDB" id="9785326at2"/>
<sequence length="251" mass="28034">MFLSITVSASNITGTEPEVWDEWTRYVSDLMAYDKENPDPLESINRKIFVFNDNVDRIALSPLARGFDKVTPDVAQRGIGNVFSNLLEVTTIFNDLLQLKFGQAASDSGRFVLNTTVGFFGLFDVASAVGLEKNNEDLGQTLGYWGVGAGPYVVVPFFGSYTFRDGLGAYGDIYSDYISDISHIPTRNQVLGVRVLDRRASVFAAEGLITGDKYTFLRDAYLQQREYMVKDGVVEDTFGEEDTEWGDEDWD</sequence>
<dbReference type="PANTHER" id="PTHR30035:SF3">
    <property type="entry name" value="INTERMEMBRANE PHOSPHOLIPID TRANSPORT SYSTEM LIPOPROTEIN MLAA"/>
    <property type="match status" value="1"/>
</dbReference>